<dbReference type="Gene3D" id="3.90.70.10">
    <property type="entry name" value="Cysteine proteinases"/>
    <property type="match status" value="1"/>
</dbReference>
<dbReference type="InterPro" id="IPR000668">
    <property type="entry name" value="Peptidase_C1A_C"/>
</dbReference>
<dbReference type="SMART" id="SM00645">
    <property type="entry name" value="Pept_C1"/>
    <property type="match status" value="1"/>
</dbReference>
<dbReference type="CDD" id="cd02619">
    <property type="entry name" value="Peptidase_C1"/>
    <property type="match status" value="1"/>
</dbReference>
<name>A0A6C0HIV1_9ZZZZ</name>
<dbReference type="InterPro" id="IPR038765">
    <property type="entry name" value="Papain-like_cys_pep_sf"/>
</dbReference>
<comment type="similarity">
    <text evidence="1">Belongs to the peptidase C1 family.</text>
</comment>
<feature type="region of interest" description="Disordered" evidence="2">
    <location>
        <begin position="287"/>
        <end position="315"/>
    </location>
</feature>
<dbReference type="Pfam" id="PF00112">
    <property type="entry name" value="Peptidase_C1"/>
    <property type="match status" value="1"/>
</dbReference>
<dbReference type="GO" id="GO:0006508">
    <property type="term" value="P:proteolysis"/>
    <property type="evidence" value="ECO:0007669"/>
    <property type="project" value="InterPro"/>
</dbReference>
<dbReference type="InterPro" id="IPR025660">
    <property type="entry name" value="Pept_his_AS"/>
</dbReference>
<evidence type="ECO:0000256" key="2">
    <source>
        <dbReference type="SAM" id="MobiDB-lite"/>
    </source>
</evidence>
<proteinExistence type="inferred from homology"/>
<evidence type="ECO:0000313" key="4">
    <source>
        <dbReference type="EMBL" id="QHT80337.1"/>
    </source>
</evidence>
<dbReference type="EMBL" id="MN739967">
    <property type="protein sequence ID" value="QHT80337.1"/>
    <property type="molecule type" value="Genomic_DNA"/>
</dbReference>
<dbReference type="GO" id="GO:0008234">
    <property type="term" value="F:cysteine-type peptidase activity"/>
    <property type="evidence" value="ECO:0007669"/>
    <property type="project" value="InterPro"/>
</dbReference>
<accession>A0A6C0HIV1</accession>
<dbReference type="InterPro" id="IPR013128">
    <property type="entry name" value="Peptidase_C1A"/>
</dbReference>
<dbReference type="AlphaFoldDB" id="A0A6C0HIV1"/>
<organism evidence="4">
    <name type="scientific">viral metagenome</name>
    <dbReference type="NCBI Taxonomy" id="1070528"/>
    <lineage>
        <taxon>unclassified sequences</taxon>
        <taxon>metagenomes</taxon>
        <taxon>organismal metagenomes</taxon>
    </lineage>
</organism>
<dbReference type="SUPFAM" id="SSF54001">
    <property type="entry name" value="Cysteine proteinases"/>
    <property type="match status" value="1"/>
</dbReference>
<protein>
    <recommendedName>
        <fullName evidence="3">Peptidase C1A papain C-terminal domain-containing protein</fullName>
    </recommendedName>
</protein>
<reference evidence="4" key="1">
    <citation type="journal article" date="2020" name="Nature">
        <title>Giant virus diversity and host interactions through global metagenomics.</title>
        <authorList>
            <person name="Schulz F."/>
            <person name="Roux S."/>
            <person name="Paez-Espino D."/>
            <person name="Jungbluth S."/>
            <person name="Walsh D.A."/>
            <person name="Denef V.J."/>
            <person name="McMahon K.D."/>
            <person name="Konstantinidis K.T."/>
            <person name="Eloe-Fadrosh E.A."/>
            <person name="Kyrpides N.C."/>
            <person name="Woyke T."/>
        </authorList>
    </citation>
    <scope>NUCLEOTIDE SEQUENCE</scope>
    <source>
        <strain evidence="4">GVMAG-M-3300023184-120</strain>
    </source>
</reference>
<sequence length="315" mass="36275">MREYCEESPPTLFNVLPSPRDDRDLNCDILHDKSVRLPKTFDFKHKLNPARNQGIQGTCGAQVAACMKEWQERKNDFFSGTHMSPQFVYNLRANKDSLGMYGRDVMRILQKKGICEESVYPYGKIETSDDIDHGVIKAAETFKIKGYARIYKIDTLKRALIMNGPCYISFPVYNLTSRMWIQHEGEKKLGGHAMTVVGYDKTSFIIRNSWGRFWENNGYCSYPFEDWGSHYEVWSAIDEMTDQPIPSRNPFWLLYRYLNKKPKKPKPFPPTATTPEEVLPAVENLEDIYEAKPNESGAENVEGENPNPNPPPPTE</sequence>
<evidence type="ECO:0000259" key="3">
    <source>
        <dbReference type="SMART" id="SM00645"/>
    </source>
</evidence>
<dbReference type="PANTHER" id="PTHR12411">
    <property type="entry name" value="CYSTEINE PROTEASE FAMILY C1-RELATED"/>
    <property type="match status" value="1"/>
</dbReference>
<evidence type="ECO:0000256" key="1">
    <source>
        <dbReference type="ARBA" id="ARBA00008455"/>
    </source>
</evidence>
<dbReference type="PROSITE" id="PS00639">
    <property type="entry name" value="THIOL_PROTEASE_HIS"/>
    <property type="match status" value="1"/>
</dbReference>
<feature type="domain" description="Peptidase C1A papain C-terminal" evidence="3">
    <location>
        <begin position="37"/>
        <end position="224"/>
    </location>
</feature>